<name>A0ACC1BNR4_9ROSI</name>
<reference evidence="2" key="1">
    <citation type="journal article" date="2023" name="G3 (Bethesda)">
        <title>Genome assembly and association tests identify interacting loci associated with vigor, precocity, and sex in interspecific pistachio rootstocks.</title>
        <authorList>
            <person name="Palmer W."/>
            <person name="Jacygrad E."/>
            <person name="Sagayaradj S."/>
            <person name="Cavanaugh K."/>
            <person name="Han R."/>
            <person name="Bertier L."/>
            <person name="Beede B."/>
            <person name="Kafkas S."/>
            <person name="Golino D."/>
            <person name="Preece J."/>
            <person name="Michelmore R."/>
        </authorList>
    </citation>
    <scope>NUCLEOTIDE SEQUENCE [LARGE SCALE GENOMIC DNA]</scope>
</reference>
<dbReference type="Proteomes" id="UP001164250">
    <property type="component" value="Chromosome 4"/>
</dbReference>
<evidence type="ECO:0000313" key="1">
    <source>
        <dbReference type="EMBL" id="KAJ0100508.1"/>
    </source>
</evidence>
<keyword evidence="2" id="KW-1185">Reference proteome</keyword>
<comment type="caution">
    <text evidence="1">The sequence shown here is derived from an EMBL/GenBank/DDBJ whole genome shotgun (WGS) entry which is preliminary data.</text>
</comment>
<gene>
    <name evidence="1" type="ORF">Patl1_21949</name>
</gene>
<protein>
    <submittedName>
        <fullName evidence="1">Uncharacterized protein</fullName>
    </submittedName>
</protein>
<evidence type="ECO:0000313" key="2">
    <source>
        <dbReference type="Proteomes" id="UP001164250"/>
    </source>
</evidence>
<dbReference type="EMBL" id="CM047900">
    <property type="protein sequence ID" value="KAJ0100508.1"/>
    <property type="molecule type" value="Genomic_DNA"/>
</dbReference>
<organism evidence="1 2">
    <name type="scientific">Pistacia atlantica</name>
    <dbReference type="NCBI Taxonomy" id="434234"/>
    <lineage>
        <taxon>Eukaryota</taxon>
        <taxon>Viridiplantae</taxon>
        <taxon>Streptophyta</taxon>
        <taxon>Embryophyta</taxon>
        <taxon>Tracheophyta</taxon>
        <taxon>Spermatophyta</taxon>
        <taxon>Magnoliopsida</taxon>
        <taxon>eudicotyledons</taxon>
        <taxon>Gunneridae</taxon>
        <taxon>Pentapetalae</taxon>
        <taxon>rosids</taxon>
        <taxon>malvids</taxon>
        <taxon>Sapindales</taxon>
        <taxon>Anacardiaceae</taxon>
        <taxon>Pistacia</taxon>
    </lineage>
</organism>
<proteinExistence type="predicted"/>
<sequence length="339" mass="36871">MVKGEAGEKDEQAEEVTCKMIVGRGFGKVVEKIESKSGGGTQVRVFAEDQIPGSGSDELAQITGSFSAVKKTLFSVSSCVQDSPRVDAANTNVTKPPGMLHHGNPMPSSVEPFHQRGYAPGFHWRGYSSGLGPESLGAHNRMYFEEDVVFKLLCHLDKIGSLIGKGDSIVRTFQNETGASNKIADVVPNSDERVVLISARRHGNLTVSELYSFSTLWRANIKPSIRSSKLFVPDMFLCCPLEFRAETLSCSGCCYACGILELLRLDLHLAMLLLLGFLYTHSRLVVNLLGRGGYIISEMRRATGASIHVFPGEQAPKCGARNDEVVQHLLAEVNVNNPG</sequence>
<accession>A0ACC1BNR4</accession>